<dbReference type="AlphaFoldDB" id="A0A0C9XFW8"/>
<reference evidence="1 2" key="1">
    <citation type="submission" date="2014-04" db="EMBL/GenBank/DDBJ databases">
        <authorList>
            <consortium name="DOE Joint Genome Institute"/>
            <person name="Kuo A."/>
            <person name="Kohler A."/>
            <person name="Nagy L.G."/>
            <person name="Floudas D."/>
            <person name="Copeland A."/>
            <person name="Barry K.W."/>
            <person name="Cichocki N."/>
            <person name="Veneault-Fourrey C."/>
            <person name="LaButti K."/>
            <person name="Lindquist E.A."/>
            <person name="Lipzen A."/>
            <person name="Lundell T."/>
            <person name="Morin E."/>
            <person name="Murat C."/>
            <person name="Sun H."/>
            <person name="Tunlid A."/>
            <person name="Henrissat B."/>
            <person name="Grigoriev I.V."/>
            <person name="Hibbett D.S."/>
            <person name="Martin F."/>
            <person name="Nordberg H.P."/>
            <person name="Cantor M.N."/>
            <person name="Hua S.X."/>
        </authorList>
    </citation>
    <scope>NUCLEOTIDE SEQUENCE [LARGE SCALE GENOMIC DNA]</scope>
    <source>
        <strain evidence="1 2">LaAM-08-1</strain>
    </source>
</reference>
<accession>A0A0C9XFW8</accession>
<sequence>MIISKFVYIYLPTASQVRLQKFVVCAFLIRKVCSVRFLGLQKVCSVRFFDYKFVVTLFITKVCSVRFFTLQNFIVSAFFQYKSL</sequence>
<evidence type="ECO:0000313" key="1">
    <source>
        <dbReference type="EMBL" id="KIJ96546.1"/>
    </source>
</evidence>
<gene>
    <name evidence="1" type="ORF">K443DRAFT_107129</name>
</gene>
<evidence type="ECO:0000313" key="2">
    <source>
        <dbReference type="Proteomes" id="UP000054477"/>
    </source>
</evidence>
<dbReference type="HOGENOM" id="CLU_172945_1_0_1"/>
<reference evidence="2" key="2">
    <citation type="submission" date="2015-01" db="EMBL/GenBank/DDBJ databases">
        <title>Evolutionary Origins and Diversification of the Mycorrhizal Mutualists.</title>
        <authorList>
            <consortium name="DOE Joint Genome Institute"/>
            <consortium name="Mycorrhizal Genomics Consortium"/>
            <person name="Kohler A."/>
            <person name="Kuo A."/>
            <person name="Nagy L.G."/>
            <person name="Floudas D."/>
            <person name="Copeland A."/>
            <person name="Barry K.W."/>
            <person name="Cichocki N."/>
            <person name="Veneault-Fourrey C."/>
            <person name="LaButti K."/>
            <person name="Lindquist E.A."/>
            <person name="Lipzen A."/>
            <person name="Lundell T."/>
            <person name="Morin E."/>
            <person name="Murat C."/>
            <person name="Riley R."/>
            <person name="Ohm R."/>
            <person name="Sun H."/>
            <person name="Tunlid A."/>
            <person name="Henrissat B."/>
            <person name="Grigoriev I.V."/>
            <person name="Hibbett D.S."/>
            <person name="Martin F."/>
        </authorList>
    </citation>
    <scope>NUCLEOTIDE SEQUENCE [LARGE SCALE GENOMIC DNA]</scope>
    <source>
        <strain evidence="2">LaAM-08-1</strain>
    </source>
</reference>
<organism evidence="1 2">
    <name type="scientific">Laccaria amethystina LaAM-08-1</name>
    <dbReference type="NCBI Taxonomy" id="1095629"/>
    <lineage>
        <taxon>Eukaryota</taxon>
        <taxon>Fungi</taxon>
        <taxon>Dikarya</taxon>
        <taxon>Basidiomycota</taxon>
        <taxon>Agaricomycotina</taxon>
        <taxon>Agaricomycetes</taxon>
        <taxon>Agaricomycetidae</taxon>
        <taxon>Agaricales</taxon>
        <taxon>Agaricineae</taxon>
        <taxon>Hydnangiaceae</taxon>
        <taxon>Laccaria</taxon>
    </lineage>
</organism>
<dbReference type="EMBL" id="KN838718">
    <property type="protein sequence ID" value="KIJ96546.1"/>
    <property type="molecule type" value="Genomic_DNA"/>
</dbReference>
<proteinExistence type="predicted"/>
<dbReference type="Proteomes" id="UP000054477">
    <property type="component" value="Unassembled WGS sequence"/>
</dbReference>
<protein>
    <submittedName>
        <fullName evidence="1">Uncharacterized protein</fullName>
    </submittedName>
</protein>
<keyword evidence="2" id="KW-1185">Reference proteome</keyword>
<name>A0A0C9XFW8_9AGAR</name>